<dbReference type="GO" id="GO:0046872">
    <property type="term" value="F:metal ion binding"/>
    <property type="evidence" value="ECO:0007669"/>
    <property type="project" value="UniProtKB-KW"/>
</dbReference>
<evidence type="ECO:0000256" key="3">
    <source>
        <dbReference type="ARBA" id="ARBA00022617"/>
    </source>
</evidence>
<reference evidence="10" key="2">
    <citation type="submission" date="2015-01" db="EMBL/GenBank/DDBJ databases">
        <title>Evolutionary Origins and Diversification of the Mycorrhizal Mutualists.</title>
        <authorList>
            <consortium name="DOE Joint Genome Institute"/>
            <consortium name="Mycorrhizal Genomics Consortium"/>
            <person name="Kohler A."/>
            <person name="Kuo A."/>
            <person name="Nagy L.G."/>
            <person name="Floudas D."/>
            <person name="Copeland A."/>
            <person name="Barry K.W."/>
            <person name="Cichocki N."/>
            <person name="Veneault-Fourrey C."/>
            <person name="LaButti K."/>
            <person name="Lindquist E.A."/>
            <person name="Lipzen A."/>
            <person name="Lundell T."/>
            <person name="Morin E."/>
            <person name="Murat C."/>
            <person name="Riley R."/>
            <person name="Ohm R."/>
            <person name="Sun H."/>
            <person name="Tunlid A."/>
            <person name="Henrissat B."/>
            <person name="Grigoriev I.V."/>
            <person name="Hibbett D.S."/>
            <person name="Martin F."/>
        </authorList>
    </citation>
    <scope>NUCLEOTIDE SEQUENCE [LARGE SCALE GENOMIC DNA]</scope>
    <source>
        <strain evidence="10">441</strain>
    </source>
</reference>
<evidence type="ECO:0000313" key="10">
    <source>
        <dbReference type="Proteomes" id="UP000054018"/>
    </source>
</evidence>
<evidence type="ECO:0000256" key="5">
    <source>
        <dbReference type="ARBA" id="ARBA00023002"/>
    </source>
</evidence>
<dbReference type="PANTHER" id="PTHR33577:SF18">
    <property type="entry name" value="HEME HALOPEROXIDASE FAMILY PROFILE DOMAIN-CONTAINING PROTEIN"/>
    <property type="match status" value="1"/>
</dbReference>
<evidence type="ECO:0000256" key="1">
    <source>
        <dbReference type="ARBA" id="ARBA00001970"/>
    </source>
</evidence>
<dbReference type="Gene3D" id="1.10.489.10">
    <property type="entry name" value="Chloroperoxidase-like"/>
    <property type="match status" value="1"/>
</dbReference>
<evidence type="ECO:0000256" key="4">
    <source>
        <dbReference type="ARBA" id="ARBA00022723"/>
    </source>
</evidence>
<evidence type="ECO:0000256" key="2">
    <source>
        <dbReference type="ARBA" id="ARBA00022559"/>
    </source>
</evidence>
<comment type="similarity">
    <text evidence="7">Belongs to the chloroperoxidase family.</text>
</comment>
<dbReference type="EMBL" id="KN834133">
    <property type="protein sequence ID" value="KIK11962.1"/>
    <property type="molecule type" value="Genomic_DNA"/>
</dbReference>
<dbReference type="InterPro" id="IPR000028">
    <property type="entry name" value="Chloroperoxidase"/>
</dbReference>
<keyword evidence="5" id="KW-0560">Oxidoreductase</keyword>
<keyword evidence="6" id="KW-0408">Iron</keyword>
<dbReference type="OrthoDB" id="407298at2759"/>
<dbReference type="PANTHER" id="PTHR33577">
    <property type="entry name" value="STERIGMATOCYSTIN BIOSYNTHESIS PEROXIDASE STCC-RELATED"/>
    <property type="match status" value="1"/>
</dbReference>
<dbReference type="SUPFAM" id="SSF47571">
    <property type="entry name" value="Cloroperoxidase"/>
    <property type="match status" value="1"/>
</dbReference>
<gene>
    <name evidence="9" type="ORF">PISMIDRAFT_689916</name>
</gene>
<evidence type="ECO:0000259" key="8">
    <source>
        <dbReference type="PROSITE" id="PS51405"/>
    </source>
</evidence>
<comment type="cofactor">
    <cofactor evidence="1">
        <name>heme b</name>
        <dbReference type="ChEBI" id="CHEBI:60344"/>
    </cofactor>
</comment>
<evidence type="ECO:0000313" key="9">
    <source>
        <dbReference type="EMBL" id="KIK11962.1"/>
    </source>
</evidence>
<proteinExistence type="inferred from homology"/>
<evidence type="ECO:0000256" key="7">
    <source>
        <dbReference type="ARBA" id="ARBA00025795"/>
    </source>
</evidence>
<evidence type="ECO:0000256" key="6">
    <source>
        <dbReference type="ARBA" id="ARBA00023004"/>
    </source>
</evidence>
<reference evidence="9 10" key="1">
    <citation type="submission" date="2014-04" db="EMBL/GenBank/DDBJ databases">
        <authorList>
            <consortium name="DOE Joint Genome Institute"/>
            <person name="Kuo A."/>
            <person name="Kohler A."/>
            <person name="Costa M.D."/>
            <person name="Nagy L.G."/>
            <person name="Floudas D."/>
            <person name="Copeland A."/>
            <person name="Barry K.W."/>
            <person name="Cichocki N."/>
            <person name="Veneault-Fourrey C."/>
            <person name="LaButti K."/>
            <person name="Lindquist E.A."/>
            <person name="Lipzen A."/>
            <person name="Lundell T."/>
            <person name="Morin E."/>
            <person name="Murat C."/>
            <person name="Sun H."/>
            <person name="Tunlid A."/>
            <person name="Henrissat B."/>
            <person name="Grigoriev I.V."/>
            <person name="Hibbett D.S."/>
            <person name="Martin F."/>
            <person name="Nordberg H.P."/>
            <person name="Cantor M.N."/>
            <person name="Hua S.X."/>
        </authorList>
    </citation>
    <scope>NUCLEOTIDE SEQUENCE [LARGE SCALE GENOMIC DNA]</scope>
    <source>
        <strain evidence="9 10">441</strain>
    </source>
</reference>
<dbReference type="AlphaFoldDB" id="A0A0C9YNU1"/>
<dbReference type="HOGENOM" id="CLU_050230_1_0_1"/>
<name>A0A0C9YNU1_9AGAM</name>
<dbReference type="Pfam" id="PF01328">
    <property type="entry name" value="Peroxidase_2"/>
    <property type="match status" value="1"/>
</dbReference>
<feature type="domain" description="Heme haloperoxidase family profile" evidence="8">
    <location>
        <begin position="1"/>
        <end position="186"/>
    </location>
</feature>
<dbReference type="GO" id="GO:0004601">
    <property type="term" value="F:peroxidase activity"/>
    <property type="evidence" value="ECO:0007669"/>
    <property type="project" value="UniProtKB-KW"/>
</dbReference>
<keyword evidence="10" id="KW-1185">Reference proteome</keyword>
<organism evidence="9 10">
    <name type="scientific">Pisolithus microcarpus 441</name>
    <dbReference type="NCBI Taxonomy" id="765257"/>
    <lineage>
        <taxon>Eukaryota</taxon>
        <taxon>Fungi</taxon>
        <taxon>Dikarya</taxon>
        <taxon>Basidiomycota</taxon>
        <taxon>Agaricomycotina</taxon>
        <taxon>Agaricomycetes</taxon>
        <taxon>Agaricomycetidae</taxon>
        <taxon>Boletales</taxon>
        <taxon>Sclerodermatineae</taxon>
        <taxon>Pisolithaceae</taxon>
        <taxon>Pisolithus</taxon>
    </lineage>
</organism>
<sequence>MANHGIIARSGRGIKFTELTEKIRPTYNISPSFCSFTLHFAAFMLNKSYSKDTFDLEELDLHNGIEHDASLTRLDAAFQPKQGEKHVPYIEELLSSATGNDGSLMTIKDVSRMLSKRRAESKANNAQYSLGLSHKIFGGGNASLLLSIFGGRVGDLRSVLLDERLPDQWESRVREPYGLTLLAFNRSILSVEWGTDESKWAGKTEREAAQA</sequence>
<protein>
    <recommendedName>
        <fullName evidence="8">Heme haloperoxidase family profile domain-containing protein</fullName>
    </recommendedName>
</protein>
<dbReference type="InterPro" id="IPR036851">
    <property type="entry name" value="Chloroperoxidase-like_sf"/>
</dbReference>
<keyword evidence="2" id="KW-0575">Peroxidase</keyword>
<accession>A0A0C9YNU1</accession>
<keyword evidence="3" id="KW-0349">Heme</keyword>
<dbReference type="PROSITE" id="PS51405">
    <property type="entry name" value="HEME_HALOPEROXIDASE"/>
    <property type="match status" value="1"/>
</dbReference>
<dbReference type="Proteomes" id="UP000054018">
    <property type="component" value="Unassembled WGS sequence"/>
</dbReference>
<keyword evidence="4" id="KW-0479">Metal-binding</keyword>